<evidence type="ECO:0000256" key="7">
    <source>
        <dbReference type="RuleBase" id="RU363032"/>
    </source>
</evidence>
<feature type="transmembrane region" description="Helical" evidence="7">
    <location>
        <begin position="70"/>
        <end position="93"/>
    </location>
</feature>
<dbReference type="PANTHER" id="PTHR43005:SF2">
    <property type="entry name" value="INTEGRAL MEMBRANE SUGAR TRANSPORT PROTEIN"/>
    <property type="match status" value="1"/>
</dbReference>
<protein>
    <submittedName>
        <fullName evidence="9">Carbohydrate ABC transporter membrane protein 1, CUT1 family</fullName>
    </submittedName>
</protein>
<dbReference type="PANTHER" id="PTHR43005">
    <property type="entry name" value="BLR7065 PROTEIN"/>
    <property type="match status" value="1"/>
</dbReference>
<dbReference type="GO" id="GO:0005886">
    <property type="term" value="C:plasma membrane"/>
    <property type="evidence" value="ECO:0007669"/>
    <property type="project" value="UniProtKB-SubCell"/>
</dbReference>
<dbReference type="RefSeq" id="WP_013932413.1">
    <property type="nucleotide sequence ID" value="NC_015707.1"/>
</dbReference>
<dbReference type="eggNOG" id="COG1175">
    <property type="taxonomic scope" value="Bacteria"/>
</dbReference>
<feature type="transmembrane region" description="Helical" evidence="7">
    <location>
        <begin position="12"/>
        <end position="33"/>
    </location>
</feature>
<evidence type="ECO:0000256" key="6">
    <source>
        <dbReference type="ARBA" id="ARBA00023136"/>
    </source>
</evidence>
<dbReference type="InterPro" id="IPR000515">
    <property type="entry name" value="MetI-like"/>
</dbReference>
<dbReference type="HOGENOM" id="CLU_016047_0_3_0"/>
<dbReference type="AlphaFoldDB" id="F7YTI0"/>
<keyword evidence="3" id="KW-1003">Cell membrane</keyword>
<organism evidence="9 10">
    <name type="scientific">Pseudothermotoga thermarum DSM 5069</name>
    <dbReference type="NCBI Taxonomy" id="688269"/>
    <lineage>
        <taxon>Bacteria</taxon>
        <taxon>Thermotogati</taxon>
        <taxon>Thermotogota</taxon>
        <taxon>Thermotogae</taxon>
        <taxon>Thermotogales</taxon>
        <taxon>Thermotogaceae</taxon>
        <taxon>Pseudothermotoga</taxon>
    </lineage>
</organism>
<evidence type="ECO:0000256" key="4">
    <source>
        <dbReference type="ARBA" id="ARBA00022692"/>
    </source>
</evidence>
<feature type="domain" description="ABC transmembrane type-1" evidence="8">
    <location>
        <begin position="68"/>
        <end position="280"/>
    </location>
</feature>
<evidence type="ECO:0000256" key="2">
    <source>
        <dbReference type="ARBA" id="ARBA00022448"/>
    </source>
</evidence>
<accession>F7YTI0</accession>
<keyword evidence="6 7" id="KW-0472">Membrane</keyword>
<evidence type="ECO:0000313" key="9">
    <source>
        <dbReference type="EMBL" id="AEH51194.1"/>
    </source>
</evidence>
<dbReference type="InterPro" id="IPR035906">
    <property type="entry name" value="MetI-like_sf"/>
</dbReference>
<dbReference type="SUPFAM" id="SSF161098">
    <property type="entry name" value="MetI-like"/>
    <property type="match status" value="1"/>
</dbReference>
<dbReference type="GO" id="GO:0055085">
    <property type="term" value="P:transmembrane transport"/>
    <property type="evidence" value="ECO:0007669"/>
    <property type="project" value="InterPro"/>
</dbReference>
<evidence type="ECO:0000256" key="3">
    <source>
        <dbReference type="ARBA" id="ARBA00022475"/>
    </source>
</evidence>
<reference evidence="9 10" key="1">
    <citation type="submission" date="2010-11" db="EMBL/GenBank/DDBJ databases">
        <title>The complete genome of Thermotoga thermarum DSM 5069.</title>
        <authorList>
            <consortium name="US DOE Joint Genome Institute (JGI-PGF)"/>
            <person name="Lucas S."/>
            <person name="Copeland A."/>
            <person name="Lapidus A."/>
            <person name="Bruce D."/>
            <person name="Goodwin L."/>
            <person name="Pitluck S."/>
            <person name="Kyrpides N."/>
            <person name="Mavromatis K."/>
            <person name="Ivanova N."/>
            <person name="Zeytun A."/>
            <person name="Brettin T."/>
            <person name="Detter J.C."/>
            <person name="Tapia R."/>
            <person name="Han C."/>
            <person name="Land M."/>
            <person name="Hauser L."/>
            <person name="Markowitz V."/>
            <person name="Cheng J.-F."/>
            <person name="Hugenholtz P."/>
            <person name="Woyke T."/>
            <person name="Wu D."/>
            <person name="Spring S."/>
            <person name="Schroeder M."/>
            <person name="Brambilla E."/>
            <person name="Klenk H.-P."/>
            <person name="Eisen J.A."/>
        </authorList>
    </citation>
    <scope>NUCLEOTIDE SEQUENCE [LARGE SCALE GENOMIC DNA]</scope>
    <source>
        <strain evidence="9 10">DSM 5069</strain>
    </source>
</reference>
<comment type="similarity">
    <text evidence="7">Belongs to the binding-protein-dependent transport system permease family.</text>
</comment>
<gene>
    <name evidence="9" type="ORF">Theth_1117</name>
</gene>
<dbReference type="Pfam" id="PF00528">
    <property type="entry name" value="BPD_transp_1"/>
    <property type="match status" value="1"/>
</dbReference>
<keyword evidence="5 7" id="KW-1133">Transmembrane helix</keyword>
<dbReference type="STRING" id="688269.Theth_1117"/>
<comment type="subcellular location">
    <subcellularLocation>
        <location evidence="1 7">Cell membrane</location>
        <topology evidence="1 7">Multi-pass membrane protein</topology>
    </subcellularLocation>
</comment>
<evidence type="ECO:0000256" key="5">
    <source>
        <dbReference type="ARBA" id="ARBA00022989"/>
    </source>
</evidence>
<evidence type="ECO:0000313" key="10">
    <source>
        <dbReference type="Proteomes" id="UP000006804"/>
    </source>
</evidence>
<dbReference type="PROSITE" id="PS50928">
    <property type="entry name" value="ABC_TM1"/>
    <property type="match status" value="1"/>
</dbReference>
<sequence precursor="true">MLMLNRKIALTLVLPAIVLFLVMTIYPFVYMLYSSFTDLDLSKPNTGKFIGLRNYADIFRDPLAISSIEYTGLLLLIAVPIEMLAGLGLAYLIRGLIGEKVIRSLFLLPMMVPAAVGGFAWKMLFNYIFGPVNYFLSLLGFQKIEWFGKATSAKVAVMIVEIWQWTPFVFLILYAAMQSLPKDLLDAGKVDGASGWKLFRYIEFPLLRPIVYVTLLLRVIDVLKTFDIVYMTTFGGPGTATSTWSFYAYKVTVSYGWNIGYGSALCVILVIVSMVLVNMLIRILNIGKELGLERERRI</sequence>
<dbReference type="KEGG" id="tta:Theth_1117"/>
<dbReference type="Gene3D" id="1.10.3720.10">
    <property type="entry name" value="MetI-like"/>
    <property type="match status" value="1"/>
</dbReference>
<dbReference type="EMBL" id="CP002351">
    <property type="protein sequence ID" value="AEH51194.1"/>
    <property type="molecule type" value="Genomic_DNA"/>
</dbReference>
<feature type="transmembrane region" description="Helical" evidence="7">
    <location>
        <begin position="198"/>
        <end position="220"/>
    </location>
</feature>
<keyword evidence="4 7" id="KW-0812">Transmembrane</keyword>
<feature type="transmembrane region" description="Helical" evidence="7">
    <location>
        <begin position="259"/>
        <end position="281"/>
    </location>
</feature>
<dbReference type="CDD" id="cd06261">
    <property type="entry name" value="TM_PBP2"/>
    <property type="match status" value="1"/>
</dbReference>
<dbReference type="Proteomes" id="UP000006804">
    <property type="component" value="Chromosome"/>
</dbReference>
<name>F7YTI0_9THEM</name>
<feature type="transmembrane region" description="Helical" evidence="7">
    <location>
        <begin position="155"/>
        <end position="177"/>
    </location>
</feature>
<proteinExistence type="inferred from homology"/>
<evidence type="ECO:0000259" key="8">
    <source>
        <dbReference type="PROSITE" id="PS50928"/>
    </source>
</evidence>
<feature type="transmembrane region" description="Helical" evidence="7">
    <location>
        <begin position="105"/>
        <end position="129"/>
    </location>
</feature>
<evidence type="ECO:0000256" key="1">
    <source>
        <dbReference type="ARBA" id="ARBA00004651"/>
    </source>
</evidence>
<dbReference type="PATRIC" id="fig|688269.3.peg.1148"/>
<keyword evidence="10" id="KW-1185">Reference proteome</keyword>
<keyword evidence="2 7" id="KW-0813">Transport</keyword>